<dbReference type="PANTHER" id="PTHR42731:SF1">
    <property type="entry name" value="RADICAL SAM DOMAIN PROTEIN"/>
    <property type="match status" value="1"/>
</dbReference>
<evidence type="ECO:0000313" key="3">
    <source>
        <dbReference type="Proteomes" id="UP000064249"/>
    </source>
</evidence>
<dbReference type="Gene3D" id="3.40.50.280">
    <property type="entry name" value="Cobalamin-binding domain"/>
    <property type="match status" value="1"/>
</dbReference>
<dbReference type="SMART" id="SM00729">
    <property type="entry name" value="Elp3"/>
    <property type="match status" value="1"/>
</dbReference>
<dbReference type="GO" id="GO:0003824">
    <property type="term" value="F:catalytic activity"/>
    <property type="evidence" value="ECO:0007669"/>
    <property type="project" value="InterPro"/>
</dbReference>
<sequence>MAKHSSLSPSEIHIFLDKNLFNIQKPGRYVGGEYNQVIKDWDSCTVKSILAFPDVYEIGFSNIGLNILYDQVNNKPSFCAERTFSVWEDMEMAMRKFHIPLFSLESKHPVIDFDLVGISIPYETLYTNTLNLLDLANIPIHSKDRTEDHPIIVAGGHSTFNPAPMSAFMDAFVIGDGEDVFLEILTILSQDDSRDDHLEKISRLNGLYVPSRYNINQYFLGKYCNEKKIDPIKKNMVSHLPASPKKPLVPNIETTHNRIAIEVMRGCSHGCRFCQAGFITRPVRERPLDEIMESLRIALRQTGYDEISLLSLSISDFSSIQDLIIRISSEFTTANVNLSLPSLRIESFSKDLMDAMDQRKGNFTLAPESATAIMRQTINKPISEGDLLETAAQIFQQGWTSIKLYFLIGLPGETMQDVAEIVALCKKVKSIGKKIVAGRARISVSINTFIPKCHTPFQWVAMDLDENIRQKHQILRDGFRNSGIKVSFPSVESSLLEGWLSRADENASSVIYEAWKQGAKFDTWQEYHTFDIWKAAFSTCGINPYEYSHRQRDLQEDLPWDFIDIGVSKAFLGREYQKSMAGSLTTDCRILCHACGIQAGYGIVCRNLLGE</sequence>
<name>A0A124FN39_9CHLR</name>
<dbReference type="EMBL" id="LGFU01000013">
    <property type="protein sequence ID" value="KUK46676.1"/>
    <property type="molecule type" value="Genomic_DNA"/>
</dbReference>
<dbReference type="InterPro" id="IPR023862">
    <property type="entry name" value="CHP03960_rSAM"/>
</dbReference>
<dbReference type="SUPFAM" id="SSF102114">
    <property type="entry name" value="Radical SAM enzymes"/>
    <property type="match status" value="1"/>
</dbReference>
<accession>A0A124FN39</accession>
<dbReference type="SFLD" id="SFLDG01082">
    <property type="entry name" value="B12-binding_domain_containing"/>
    <property type="match status" value="1"/>
</dbReference>
<proteinExistence type="predicted"/>
<reference evidence="2 3" key="1">
    <citation type="journal article" date="2015" name="MBio">
        <title>Genome-Resolved Metagenomic Analysis Reveals Roles for Candidate Phyla and Other Microbial Community Members in Biogeochemical Transformations in Oil Reservoirs.</title>
        <authorList>
            <person name="Hu P."/>
            <person name="Tom L."/>
            <person name="Singh A."/>
            <person name="Thomas B.C."/>
            <person name="Baker B.J."/>
            <person name="Piceno Y.M."/>
            <person name="Andersen G.L."/>
            <person name="Banfield J.F."/>
        </authorList>
    </citation>
    <scope>NUCLEOTIDE SEQUENCE [LARGE SCALE GENOMIC DNA]</scope>
    <source>
        <strain evidence="2">46_16</strain>
    </source>
</reference>
<dbReference type="Gene3D" id="3.80.30.20">
    <property type="entry name" value="tm_1862 like domain"/>
    <property type="match status" value="1"/>
</dbReference>
<dbReference type="PANTHER" id="PTHR42731">
    <property type="entry name" value="SLL1084 PROTEIN"/>
    <property type="match status" value="1"/>
</dbReference>
<dbReference type="InterPro" id="IPR058240">
    <property type="entry name" value="rSAM_sf"/>
</dbReference>
<dbReference type="PATRIC" id="fig|167964.4.peg.956"/>
<evidence type="ECO:0000259" key="1">
    <source>
        <dbReference type="PROSITE" id="PS51918"/>
    </source>
</evidence>
<organism evidence="2 3">
    <name type="scientific">Anaerolinea thermophila</name>
    <dbReference type="NCBI Taxonomy" id="167964"/>
    <lineage>
        <taxon>Bacteria</taxon>
        <taxon>Bacillati</taxon>
        <taxon>Chloroflexota</taxon>
        <taxon>Anaerolineae</taxon>
        <taxon>Anaerolineales</taxon>
        <taxon>Anaerolineaceae</taxon>
        <taxon>Anaerolinea</taxon>
    </lineage>
</organism>
<dbReference type="InterPro" id="IPR045784">
    <property type="entry name" value="Radical_SAM_N2"/>
</dbReference>
<dbReference type="NCBIfam" id="TIGR03960">
    <property type="entry name" value="rSAM_fuse_unch"/>
    <property type="match status" value="1"/>
</dbReference>
<dbReference type="PROSITE" id="PS51918">
    <property type="entry name" value="RADICAL_SAM"/>
    <property type="match status" value="1"/>
</dbReference>
<dbReference type="Pfam" id="PF19864">
    <property type="entry name" value="Radical_SAM_N2"/>
    <property type="match status" value="1"/>
</dbReference>
<dbReference type="Proteomes" id="UP000064249">
    <property type="component" value="Unassembled WGS sequence"/>
</dbReference>
<gene>
    <name evidence="2" type="ORF">XD73_0459</name>
</gene>
<evidence type="ECO:0000313" key="2">
    <source>
        <dbReference type="EMBL" id="KUK46676.1"/>
    </source>
</evidence>
<dbReference type="AlphaFoldDB" id="A0A124FN39"/>
<dbReference type="SFLD" id="SFLDS00029">
    <property type="entry name" value="Radical_SAM"/>
    <property type="match status" value="1"/>
</dbReference>
<dbReference type="Pfam" id="PF04055">
    <property type="entry name" value="Radical_SAM"/>
    <property type="match status" value="1"/>
</dbReference>
<dbReference type="InterPro" id="IPR006638">
    <property type="entry name" value="Elp3/MiaA/NifB-like_rSAM"/>
</dbReference>
<protein>
    <recommendedName>
        <fullName evidence="1">Radical SAM core domain-containing protein</fullName>
    </recommendedName>
</protein>
<comment type="caution">
    <text evidence="2">The sequence shown here is derived from an EMBL/GenBank/DDBJ whole genome shotgun (WGS) entry which is preliminary data.</text>
</comment>
<dbReference type="GO" id="GO:0051536">
    <property type="term" value="F:iron-sulfur cluster binding"/>
    <property type="evidence" value="ECO:0007669"/>
    <property type="project" value="InterPro"/>
</dbReference>
<dbReference type="InterPro" id="IPR023404">
    <property type="entry name" value="rSAM_horseshoe"/>
</dbReference>
<dbReference type="InterPro" id="IPR007197">
    <property type="entry name" value="rSAM"/>
</dbReference>
<feature type="domain" description="Radical SAM core" evidence="1">
    <location>
        <begin position="253"/>
        <end position="489"/>
    </location>
</feature>